<dbReference type="EMBL" id="BMIK01000009">
    <property type="protein sequence ID" value="GGC34068.1"/>
    <property type="molecule type" value="Genomic_DNA"/>
</dbReference>
<evidence type="ECO:0000256" key="2">
    <source>
        <dbReference type="ARBA" id="ARBA00022679"/>
    </source>
</evidence>
<dbReference type="GO" id="GO:0016301">
    <property type="term" value="F:kinase activity"/>
    <property type="evidence" value="ECO:0007669"/>
    <property type="project" value="UniProtKB-KW"/>
</dbReference>
<dbReference type="Pfam" id="PF02782">
    <property type="entry name" value="FGGY_C"/>
    <property type="match status" value="1"/>
</dbReference>
<dbReference type="PANTHER" id="PTHR43095">
    <property type="entry name" value="SUGAR KINASE"/>
    <property type="match status" value="1"/>
</dbReference>
<keyword evidence="7" id="KW-1185">Reference proteome</keyword>
<dbReference type="InterPro" id="IPR050406">
    <property type="entry name" value="FGGY_Carb_Kinase"/>
</dbReference>
<dbReference type="RefSeq" id="WP_188751678.1">
    <property type="nucleotide sequence ID" value="NZ_BMIK01000009.1"/>
</dbReference>
<sequence length="495" mass="53664">MDYIIGVDIGTSGTKAIAFGDAGKVLAQHHVGYSILNPQPGHFEQSPEVLFKAVIDAIAATVRSVNSRLNRVKLTGVGFSSAMHGLIALDKQHQPMTHCIIWADTRSEPFASKLKASPDGFDIYSRTGTPIHPMSPLCKLGWMREHLPAVFNAAYKFISIKEFVFFKLFGRYVVDESIASATGLFDIHALTWYRPALDLVGISPGQLAEPVPITYVISGMDQRVAGQMGIPVDTPFIIGGSDGCLANLGSHAITPGDAAVTIGTSGAIRMMSHIPVTDEKARTFSYVLTPDMFVLGGAVNSGGVVLQWYKDTFGVSGVSGSNPYEALAEEAATVPAGAAGLIFLPYLAGERAPHWNAEAKGLFFGVQMHHRRSYFTRAVFEGIIYGLYSVGKVLDGIAGPIQVIHASGGFARATLWVQLLADVFNKQVIVHDHVEGAAQGAYMTVLKAFGMLSDFSEFEDEAPQKVYAPHVGNHRIYMENFGRFERLYDKVKDEF</sequence>
<feature type="domain" description="Carbohydrate kinase FGGY C-terminal" evidence="5">
    <location>
        <begin position="258"/>
        <end position="444"/>
    </location>
</feature>
<gene>
    <name evidence="6" type="ORF">GCM10011386_27680</name>
</gene>
<dbReference type="CDD" id="cd07770">
    <property type="entry name" value="ASKHA_NBD_FGGY_GntK"/>
    <property type="match status" value="1"/>
</dbReference>
<feature type="domain" description="Carbohydrate kinase FGGY N-terminal" evidence="4">
    <location>
        <begin position="3"/>
        <end position="249"/>
    </location>
</feature>
<dbReference type="Gene3D" id="3.30.420.40">
    <property type="match status" value="2"/>
</dbReference>
<evidence type="ECO:0000259" key="5">
    <source>
        <dbReference type="Pfam" id="PF02782"/>
    </source>
</evidence>
<comment type="similarity">
    <text evidence="1">Belongs to the FGGY kinase family.</text>
</comment>
<accession>A0ABQ1M463</accession>
<reference evidence="7" key="1">
    <citation type="journal article" date="2019" name="Int. J. Syst. Evol. Microbiol.">
        <title>The Global Catalogue of Microorganisms (GCM) 10K type strain sequencing project: providing services to taxonomists for standard genome sequencing and annotation.</title>
        <authorList>
            <consortium name="The Broad Institute Genomics Platform"/>
            <consortium name="The Broad Institute Genome Sequencing Center for Infectious Disease"/>
            <person name="Wu L."/>
            <person name="Ma J."/>
        </authorList>
    </citation>
    <scope>NUCLEOTIDE SEQUENCE [LARGE SCALE GENOMIC DNA]</scope>
    <source>
        <strain evidence="7">CGMCC 1.15342</strain>
    </source>
</reference>
<dbReference type="Proteomes" id="UP000597338">
    <property type="component" value="Unassembled WGS sequence"/>
</dbReference>
<evidence type="ECO:0000313" key="7">
    <source>
        <dbReference type="Proteomes" id="UP000597338"/>
    </source>
</evidence>
<evidence type="ECO:0000313" key="6">
    <source>
        <dbReference type="EMBL" id="GGC34068.1"/>
    </source>
</evidence>
<dbReference type="InterPro" id="IPR043129">
    <property type="entry name" value="ATPase_NBD"/>
</dbReference>
<dbReference type="PANTHER" id="PTHR43095:SF2">
    <property type="entry name" value="GLUCONOKINASE"/>
    <property type="match status" value="1"/>
</dbReference>
<dbReference type="SUPFAM" id="SSF53067">
    <property type="entry name" value="Actin-like ATPase domain"/>
    <property type="match status" value="2"/>
</dbReference>
<keyword evidence="2" id="KW-0808">Transferase</keyword>
<organism evidence="6 7">
    <name type="scientific">Parapedobacter defluvii</name>
    <dbReference type="NCBI Taxonomy" id="2045106"/>
    <lineage>
        <taxon>Bacteria</taxon>
        <taxon>Pseudomonadati</taxon>
        <taxon>Bacteroidota</taxon>
        <taxon>Sphingobacteriia</taxon>
        <taxon>Sphingobacteriales</taxon>
        <taxon>Sphingobacteriaceae</taxon>
        <taxon>Parapedobacter</taxon>
    </lineage>
</organism>
<dbReference type="PIRSF" id="PIRSF000538">
    <property type="entry name" value="GlpK"/>
    <property type="match status" value="1"/>
</dbReference>
<dbReference type="InterPro" id="IPR000577">
    <property type="entry name" value="Carb_kinase_FGGY"/>
</dbReference>
<evidence type="ECO:0000256" key="1">
    <source>
        <dbReference type="ARBA" id="ARBA00009156"/>
    </source>
</evidence>
<proteinExistence type="inferred from homology"/>
<dbReference type="Pfam" id="PF00370">
    <property type="entry name" value="FGGY_N"/>
    <property type="match status" value="1"/>
</dbReference>
<dbReference type="InterPro" id="IPR018485">
    <property type="entry name" value="FGGY_C"/>
</dbReference>
<evidence type="ECO:0000259" key="4">
    <source>
        <dbReference type="Pfam" id="PF00370"/>
    </source>
</evidence>
<name>A0ABQ1M463_9SPHI</name>
<comment type="caution">
    <text evidence="6">The sequence shown here is derived from an EMBL/GenBank/DDBJ whole genome shotgun (WGS) entry which is preliminary data.</text>
</comment>
<protein>
    <submittedName>
        <fullName evidence="6">Gluconate kinase</fullName>
    </submittedName>
</protein>
<dbReference type="InterPro" id="IPR018484">
    <property type="entry name" value="FGGY_N"/>
</dbReference>
<keyword evidence="3 6" id="KW-0418">Kinase</keyword>
<evidence type="ECO:0000256" key="3">
    <source>
        <dbReference type="ARBA" id="ARBA00022777"/>
    </source>
</evidence>